<name>A0A0F9SYM2_9ZZZZ</name>
<evidence type="ECO:0000256" key="1">
    <source>
        <dbReference type="SAM" id="Phobius"/>
    </source>
</evidence>
<protein>
    <recommendedName>
        <fullName evidence="3">2TM domain-containing protein</fullName>
    </recommendedName>
</protein>
<keyword evidence="1" id="KW-0472">Membrane</keyword>
<proteinExistence type="predicted"/>
<feature type="transmembrane region" description="Helical" evidence="1">
    <location>
        <begin position="7"/>
        <end position="26"/>
    </location>
</feature>
<gene>
    <name evidence="2" type="ORF">LCGC14_0717850</name>
</gene>
<dbReference type="EMBL" id="LAZR01001612">
    <property type="protein sequence ID" value="KKN41981.1"/>
    <property type="molecule type" value="Genomic_DNA"/>
</dbReference>
<evidence type="ECO:0008006" key="3">
    <source>
        <dbReference type="Google" id="ProtNLM"/>
    </source>
</evidence>
<organism evidence="2">
    <name type="scientific">marine sediment metagenome</name>
    <dbReference type="NCBI Taxonomy" id="412755"/>
    <lineage>
        <taxon>unclassified sequences</taxon>
        <taxon>metagenomes</taxon>
        <taxon>ecological metagenomes</taxon>
    </lineage>
</organism>
<keyword evidence="1" id="KW-0812">Transmembrane</keyword>
<comment type="caution">
    <text evidence="2">The sequence shown here is derived from an EMBL/GenBank/DDBJ whole genome shotgun (WGS) entry which is preliminary data.</text>
</comment>
<sequence length="81" mass="9716">MKAKITWGNAWTIWMCCGMVVVLFDITPLRNWIFFVVYIIVNFGLLGMDRYTEEKRYKDRVKSEWQNARKGIFVERYNKGA</sequence>
<keyword evidence="1" id="KW-1133">Transmembrane helix</keyword>
<reference evidence="2" key="1">
    <citation type="journal article" date="2015" name="Nature">
        <title>Complex archaea that bridge the gap between prokaryotes and eukaryotes.</title>
        <authorList>
            <person name="Spang A."/>
            <person name="Saw J.H."/>
            <person name="Jorgensen S.L."/>
            <person name="Zaremba-Niedzwiedzka K."/>
            <person name="Martijn J."/>
            <person name="Lind A.E."/>
            <person name="van Eijk R."/>
            <person name="Schleper C."/>
            <person name="Guy L."/>
            <person name="Ettema T.J."/>
        </authorList>
    </citation>
    <scope>NUCLEOTIDE SEQUENCE</scope>
</reference>
<evidence type="ECO:0000313" key="2">
    <source>
        <dbReference type="EMBL" id="KKN41981.1"/>
    </source>
</evidence>
<feature type="transmembrane region" description="Helical" evidence="1">
    <location>
        <begin position="32"/>
        <end position="48"/>
    </location>
</feature>
<dbReference type="AlphaFoldDB" id="A0A0F9SYM2"/>
<accession>A0A0F9SYM2</accession>